<feature type="region of interest" description="Disordered" evidence="1">
    <location>
        <begin position="155"/>
        <end position="193"/>
    </location>
</feature>
<comment type="caution">
    <text evidence="2">The sequence shown here is derived from an EMBL/GenBank/DDBJ whole genome shotgun (WGS) entry which is preliminary data.</text>
</comment>
<dbReference type="AlphaFoldDB" id="A0A5C4WQB5"/>
<evidence type="ECO:0000313" key="2">
    <source>
        <dbReference type="EMBL" id="KAB8195799.1"/>
    </source>
</evidence>
<feature type="compositionally biased region" description="Basic residues" evidence="1">
    <location>
        <begin position="181"/>
        <end position="193"/>
    </location>
</feature>
<accession>A0A5C4WQB5</accession>
<reference evidence="2 3" key="1">
    <citation type="submission" date="2019-10" db="EMBL/GenBank/DDBJ databases">
        <title>Nonomuraea sp. nov., isolated from Phyllanthus amarus.</title>
        <authorList>
            <person name="Klykleung N."/>
            <person name="Tanasupawat S."/>
        </authorList>
    </citation>
    <scope>NUCLEOTIDE SEQUENCE [LARGE SCALE GENOMIC DNA]</scope>
    <source>
        <strain evidence="2 3">PA1-10</strain>
    </source>
</reference>
<dbReference type="Proteomes" id="UP000312512">
    <property type="component" value="Unassembled WGS sequence"/>
</dbReference>
<proteinExistence type="predicted"/>
<organism evidence="2 3">
    <name type="scientific">Nonomuraea phyllanthi</name>
    <dbReference type="NCBI Taxonomy" id="2219224"/>
    <lineage>
        <taxon>Bacteria</taxon>
        <taxon>Bacillati</taxon>
        <taxon>Actinomycetota</taxon>
        <taxon>Actinomycetes</taxon>
        <taxon>Streptosporangiales</taxon>
        <taxon>Streptosporangiaceae</taxon>
        <taxon>Nonomuraea</taxon>
    </lineage>
</organism>
<keyword evidence="3" id="KW-1185">Reference proteome</keyword>
<name>A0A5C4WQB5_9ACTN</name>
<feature type="compositionally biased region" description="Basic and acidic residues" evidence="1">
    <location>
        <begin position="155"/>
        <end position="166"/>
    </location>
</feature>
<dbReference type="OrthoDB" id="3535601at2"/>
<sequence>MASIVVELLDKREISKYLIGIADVEAEWDLRYIAIKKDEWIRTGDNGIRINEGQSERCLVKYELWDKPPPPLDCWDRTWSGSVRLTSGLVFALNDCHPGEAYYGAEFNLGQRDTVWQVRIHRKALGYEEFTPDLISFTLLKLQFWLAPPWTCDAETPHQTHHDQGPHRCRRPARRRDPRDRGHRPLRRPRRRH</sequence>
<gene>
    <name evidence="2" type="ORF">FH608_009845</name>
</gene>
<protein>
    <submittedName>
        <fullName evidence="2">Uncharacterized protein</fullName>
    </submittedName>
</protein>
<dbReference type="RefSeq" id="WP_139630116.1">
    <property type="nucleotide sequence ID" value="NZ_VDLX02000003.1"/>
</dbReference>
<evidence type="ECO:0000256" key="1">
    <source>
        <dbReference type="SAM" id="MobiDB-lite"/>
    </source>
</evidence>
<evidence type="ECO:0000313" key="3">
    <source>
        <dbReference type="Proteomes" id="UP000312512"/>
    </source>
</evidence>
<dbReference type="EMBL" id="VDLX02000003">
    <property type="protein sequence ID" value="KAB8195799.1"/>
    <property type="molecule type" value="Genomic_DNA"/>
</dbReference>